<gene>
    <name evidence="3" type="ORF">EG850_00605</name>
</gene>
<dbReference type="InterPro" id="IPR007157">
    <property type="entry name" value="PspA_VIPP1"/>
</dbReference>
<name>A0A3P3W0U4_9MICO</name>
<organism evidence="3 4">
    <name type="scientific">Gulosibacter macacae</name>
    <dbReference type="NCBI Taxonomy" id="2488791"/>
    <lineage>
        <taxon>Bacteria</taxon>
        <taxon>Bacillati</taxon>
        <taxon>Actinomycetota</taxon>
        <taxon>Actinomycetes</taxon>
        <taxon>Micrococcales</taxon>
        <taxon>Microbacteriaceae</taxon>
        <taxon>Gulosibacter</taxon>
    </lineage>
</organism>
<dbReference type="EMBL" id="RQVS01000001">
    <property type="protein sequence ID" value="RRJ88682.1"/>
    <property type="molecule type" value="Genomic_DNA"/>
</dbReference>
<comment type="caution">
    <text evidence="3">The sequence shown here is derived from an EMBL/GenBank/DDBJ whole genome shotgun (WGS) entry which is preliminary data.</text>
</comment>
<sequence length="244" mass="27021">MAQKQSIFGRITQLVRANINALIDQAEDPALMIDQLIRDYSANINEAEAAIAQTIGNLRMMEDDARQDEQDAREWGQKALAASQRADDFRTNGDTASADKFDNLAKVALSRQLDEEANVKRVAPQIEAQTKVVDQLKNGLDGMRAKLDQLSSKRDELAARAKSAEAQTKVNEALAQINVLDPTADLGRFEEKVRREEAKVRGQQELQASSLDRQFEQLEDLGQMTEVEARLAALKSGGQQAITQ</sequence>
<dbReference type="PANTHER" id="PTHR31088:SF6">
    <property type="entry name" value="PHAGE SHOCK PROTEIN A"/>
    <property type="match status" value="1"/>
</dbReference>
<comment type="similarity">
    <text evidence="1">Belongs to the PspA/Vipp/IM30 family.</text>
</comment>
<evidence type="ECO:0000256" key="2">
    <source>
        <dbReference type="SAM" id="Coils"/>
    </source>
</evidence>
<feature type="coiled-coil region" evidence="2">
    <location>
        <begin position="133"/>
        <end position="167"/>
    </location>
</feature>
<protein>
    <submittedName>
        <fullName evidence="3">PspA/IM30 family protein</fullName>
    </submittedName>
</protein>
<dbReference type="Pfam" id="PF04012">
    <property type="entry name" value="PspA_IM30"/>
    <property type="match status" value="1"/>
</dbReference>
<feature type="coiled-coil region" evidence="2">
    <location>
        <begin position="37"/>
        <end position="64"/>
    </location>
</feature>
<dbReference type="AlphaFoldDB" id="A0A3P3W0U4"/>
<dbReference type="OrthoDB" id="9779630at2"/>
<reference evidence="3 4" key="1">
    <citation type="submission" date="2018-11" db="EMBL/GenBank/DDBJ databases">
        <title>YIM 102482-1 draft genome.</title>
        <authorList>
            <person name="Li G."/>
            <person name="Jiang Y."/>
        </authorList>
    </citation>
    <scope>NUCLEOTIDE SEQUENCE [LARGE SCALE GENOMIC DNA]</scope>
    <source>
        <strain evidence="3 4">YIM 102482-1</strain>
    </source>
</reference>
<evidence type="ECO:0000313" key="4">
    <source>
        <dbReference type="Proteomes" id="UP000274391"/>
    </source>
</evidence>
<proteinExistence type="inferred from homology"/>
<dbReference type="RefSeq" id="WP_124968810.1">
    <property type="nucleotide sequence ID" value="NZ_RQVS01000001.1"/>
</dbReference>
<evidence type="ECO:0000313" key="3">
    <source>
        <dbReference type="EMBL" id="RRJ88682.1"/>
    </source>
</evidence>
<accession>A0A3P3W0U4</accession>
<keyword evidence="2" id="KW-0175">Coiled coil</keyword>
<evidence type="ECO:0000256" key="1">
    <source>
        <dbReference type="ARBA" id="ARBA00043985"/>
    </source>
</evidence>
<dbReference type="Proteomes" id="UP000274391">
    <property type="component" value="Unassembled WGS sequence"/>
</dbReference>
<dbReference type="PANTHER" id="PTHR31088">
    <property type="entry name" value="MEMBRANE-ASSOCIATED PROTEIN VIPP1, CHLOROPLASTIC"/>
    <property type="match status" value="1"/>
</dbReference>
<keyword evidence="4" id="KW-1185">Reference proteome</keyword>